<dbReference type="GO" id="GO:0003841">
    <property type="term" value="F:1-acylglycerol-3-phosphate O-acyltransferase activity"/>
    <property type="evidence" value="ECO:0007669"/>
    <property type="project" value="TreeGrafter"/>
</dbReference>
<dbReference type="AlphaFoldDB" id="A0A401Z0V4"/>
<evidence type="ECO:0000256" key="1">
    <source>
        <dbReference type="ARBA" id="ARBA00022679"/>
    </source>
</evidence>
<keyword evidence="1 4" id="KW-0808">Transferase</keyword>
<dbReference type="GO" id="GO:0005886">
    <property type="term" value="C:plasma membrane"/>
    <property type="evidence" value="ECO:0007669"/>
    <property type="project" value="TreeGrafter"/>
</dbReference>
<dbReference type="EMBL" id="BIFH01000039">
    <property type="protein sequence ID" value="GCE00431.1"/>
    <property type="molecule type" value="Genomic_DNA"/>
</dbReference>
<dbReference type="Proteomes" id="UP000286931">
    <property type="component" value="Unassembled WGS sequence"/>
</dbReference>
<sequence length="231" mass="24198">MTATLGTTAKPVPAKPAPARPPLAGAAHFIGEPLLRSFWKVRALGTWHVPTSGPVILAGNHANFVDGPMLFAFAPRPTQVLVKREMFAGALGPILRGIGHIPVQRGVADRRMITDSLDVLAGGGALGVFPEGTRGQADFSAVHNGLAYLALRSGAPIVPVACLGTGARGSSIGALPGLRSRIDVVYGKPFRAVENADRRATRKAVQAASDRIVERLTAHLREAERMTGRAG</sequence>
<dbReference type="PANTHER" id="PTHR10434">
    <property type="entry name" value="1-ACYL-SN-GLYCEROL-3-PHOSPHATE ACYLTRANSFERASE"/>
    <property type="match status" value="1"/>
</dbReference>
<name>A0A401Z0V4_9ACTN</name>
<dbReference type="Pfam" id="PF01553">
    <property type="entry name" value="Acyltransferase"/>
    <property type="match status" value="1"/>
</dbReference>
<keyword evidence="5" id="KW-1185">Reference proteome</keyword>
<dbReference type="SUPFAM" id="SSF69593">
    <property type="entry name" value="Glycerol-3-phosphate (1)-acyltransferase"/>
    <property type="match status" value="1"/>
</dbReference>
<gene>
    <name evidence="4" type="ORF">EHYA_08156</name>
</gene>
<accession>A0A401Z0V4</accession>
<proteinExistence type="predicted"/>
<protein>
    <submittedName>
        <fullName evidence="4">1-acyl-sn-glycerol-3-phosphate acyltransferase</fullName>
    </submittedName>
</protein>
<evidence type="ECO:0000313" key="5">
    <source>
        <dbReference type="Proteomes" id="UP000286931"/>
    </source>
</evidence>
<dbReference type="GO" id="GO:0006654">
    <property type="term" value="P:phosphatidic acid biosynthetic process"/>
    <property type="evidence" value="ECO:0007669"/>
    <property type="project" value="TreeGrafter"/>
</dbReference>
<reference evidence="4 5" key="1">
    <citation type="submission" date="2018-12" db="EMBL/GenBank/DDBJ databases">
        <title>Draft genome sequence of Embleya hyalina NBRC 13850T.</title>
        <authorList>
            <person name="Komaki H."/>
            <person name="Hosoyama A."/>
            <person name="Kimura A."/>
            <person name="Ichikawa N."/>
            <person name="Tamura T."/>
        </authorList>
    </citation>
    <scope>NUCLEOTIDE SEQUENCE [LARGE SCALE GENOMIC DNA]</scope>
    <source>
        <strain evidence="4 5">NBRC 13850</strain>
    </source>
</reference>
<dbReference type="SMART" id="SM00563">
    <property type="entry name" value="PlsC"/>
    <property type="match status" value="1"/>
</dbReference>
<evidence type="ECO:0000313" key="4">
    <source>
        <dbReference type="EMBL" id="GCE00431.1"/>
    </source>
</evidence>
<evidence type="ECO:0000259" key="3">
    <source>
        <dbReference type="SMART" id="SM00563"/>
    </source>
</evidence>
<dbReference type="CDD" id="cd07989">
    <property type="entry name" value="LPLAT_AGPAT-like"/>
    <property type="match status" value="1"/>
</dbReference>
<dbReference type="PANTHER" id="PTHR10434:SF11">
    <property type="entry name" value="1-ACYL-SN-GLYCEROL-3-PHOSPHATE ACYLTRANSFERASE"/>
    <property type="match status" value="1"/>
</dbReference>
<comment type="caution">
    <text evidence="4">The sequence shown here is derived from an EMBL/GenBank/DDBJ whole genome shotgun (WGS) entry which is preliminary data.</text>
</comment>
<dbReference type="OrthoDB" id="4319194at2"/>
<feature type="domain" description="Phospholipid/glycerol acyltransferase" evidence="3">
    <location>
        <begin position="55"/>
        <end position="165"/>
    </location>
</feature>
<keyword evidence="2 4" id="KW-0012">Acyltransferase</keyword>
<evidence type="ECO:0000256" key="2">
    <source>
        <dbReference type="ARBA" id="ARBA00023315"/>
    </source>
</evidence>
<organism evidence="4 5">
    <name type="scientific">Embleya hyalina</name>
    <dbReference type="NCBI Taxonomy" id="516124"/>
    <lineage>
        <taxon>Bacteria</taxon>
        <taxon>Bacillati</taxon>
        <taxon>Actinomycetota</taxon>
        <taxon>Actinomycetes</taxon>
        <taxon>Kitasatosporales</taxon>
        <taxon>Streptomycetaceae</taxon>
        <taxon>Embleya</taxon>
    </lineage>
</organism>
<dbReference type="RefSeq" id="WP_126642156.1">
    <property type="nucleotide sequence ID" value="NZ_BIFH01000039.1"/>
</dbReference>
<dbReference type="InterPro" id="IPR002123">
    <property type="entry name" value="Plipid/glycerol_acylTrfase"/>
</dbReference>